<keyword evidence="4" id="KW-0472">Membrane</keyword>
<dbReference type="InterPro" id="IPR018060">
    <property type="entry name" value="HTH_AraC"/>
</dbReference>
<dbReference type="PROSITE" id="PS01124">
    <property type="entry name" value="HTH_ARAC_FAMILY_2"/>
    <property type="match status" value="1"/>
</dbReference>
<dbReference type="Gene3D" id="1.10.10.60">
    <property type="entry name" value="Homeodomain-like"/>
    <property type="match status" value="1"/>
</dbReference>
<evidence type="ECO:0000256" key="4">
    <source>
        <dbReference type="SAM" id="Phobius"/>
    </source>
</evidence>
<dbReference type="GO" id="GO:0043565">
    <property type="term" value="F:sequence-specific DNA binding"/>
    <property type="evidence" value="ECO:0007669"/>
    <property type="project" value="InterPro"/>
</dbReference>
<keyword evidence="4" id="KW-1133">Transmembrane helix</keyword>
<comment type="caution">
    <text evidence="6">The sequence shown here is derived from an EMBL/GenBank/DDBJ whole genome shotgun (WGS) entry which is preliminary data.</text>
</comment>
<protein>
    <submittedName>
        <fullName evidence="6">Helix-turn-helix protein</fullName>
    </submittedName>
</protein>
<dbReference type="SMART" id="SM00342">
    <property type="entry name" value="HTH_ARAC"/>
    <property type="match status" value="1"/>
</dbReference>
<keyword evidence="4" id="KW-0812">Transmembrane</keyword>
<feature type="transmembrane region" description="Helical" evidence="4">
    <location>
        <begin position="61"/>
        <end position="84"/>
    </location>
</feature>
<dbReference type="RefSeq" id="WP_170154449.1">
    <property type="nucleotide sequence ID" value="NZ_RAPN01000001.1"/>
</dbReference>
<evidence type="ECO:0000256" key="2">
    <source>
        <dbReference type="ARBA" id="ARBA00023125"/>
    </source>
</evidence>
<evidence type="ECO:0000256" key="1">
    <source>
        <dbReference type="ARBA" id="ARBA00023015"/>
    </source>
</evidence>
<accession>A0A419W4U2</accession>
<keyword evidence="2" id="KW-0238">DNA-binding</keyword>
<feature type="domain" description="HTH araC/xylS-type" evidence="5">
    <location>
        <begin position="267"/>
        <end position="374"/>
    </location>
</feature>
<dbReference type="EMBL" id="RAPN01000001">
    <property type="protein sequence ID" value="RKD90469.1"/>
    <property type="molecule type" value="Genomic_DNA"/>
</dbReference>
<evidence type="ECO:0000313" key="6">
    <source>
        <dbReference type="EMBL" id="RKD90469.1"/>
    </source>
</evidence>
<dbReference type="SUPFAM" id="SSF46689">
    <property type="entry name" value="Homeodomain-like"/>
    <property type="match status" value="1"/>
</dbReference>
<dbReference type="GO" id="GO:0003700">
    <property type="term" value="F:DNA-binding transcription factor activity"/>
    <property type="evidence" value="ECO:0007669"/>
    <property type="project" value="InterPro"/>
</dbReference>
<dbReference type="InterPro" id="IPR009057">
    <property type="entry name" value="Homeodomain-like_sf"/>
</dbReference>
<feature type="transmembrane region" description="Helical" evidence="4">
    <location>
        <begin position="37"/>
        <end position="55"/>
    </location>
</feature>
<organism evidence="6 7">
    <name type="scientific">Mangrovibacterium diazotrophicum</name>
    <dbReference type="NCBI Taxonomy" id="1261403"/>
    <lineage>
        <taxon>Bacteria</taxon>
        <taxon>Pseudomonadati</taxon>
        <taxon>Bacteroidota</taxon>
        <taxon>Bacteroidia</taxon>
        <taxon>Marinilabiliales</taxon>
        <taxon>Prolixibacteraceae</taxon>
        <taxon>Mangrovibacterium</taxon>
    </lineage>
</organism>
<gene>
    <name evidence="6" type="ORF">BC643_0809</name>
</gene>
<evidence type="ECO:0000256" key="3">
    <source>
        <dbReference type="ARBA" id="ARBA00023163"/>
    </source>
</evidence>
<evidence type="ECO:0000259" key="5">
    <source>
        <dbReference type="PROSITE" id="PS01124"/>
    </source>
</evidence>
<feature type="transmembrane region" description="Helical" evidence="4">
    <location>
        <begin position="194"/>
        <end position="212"/>
    </location>
</feature>
<proteinExistence type="predicted"/>
<feature type="transmembrane region" description="Helical" evidence="4">
    <location>
        <begin position="96"/>
        <end position="116"/>
    </location>
</feature>
<keyword evidence="3" id="KW-0804">Transcription</keyword>
<dbReference type="PANTHER" id="PTHR43280">
    <property type="entry name" value="ARAC-FAMILY TRANSCRIPTIONAL REGULATOR"/>
    <property type="match status" value="1"/>
</dbReference>
<keyword evidence="1" id="KW-0805">Transcription regulation</keyword>
<reference evidence="6 7" key="1">
    <citation type="submission" date="2018-09" db="EMBL/GenBank/DDBJ databases">
        <title>Genomic Encyclopedia of Archaeal and Bacterial Type Strains, Phase II (KMG-II): from individual species to whole genera.</title>
        <authorList>
            <person name="Goeker M."/>
        </authorList>
    </citation>
    <scope>NUCLEOTIDE SEQUENCE [LARGE SCALE GENOMIC DNA]</scope>
    <source>
        <strain evidence="6 7">DSM 27148</strain>
    </source>
</reference>
<dbReference type="AlphaFoldDB" id="A0A419W4U2"/>
<name>A0A419W4U2_9BACT</name>
<sequence length="375" mass="43180">MASWVLFLLFSPVYIPLVIAMAIFMNAEKGNSAKKTLAMVLANLAFLFWGLYYFLSGDYEFYSRILMINVVSLLLVYPGIYIYIRQLIDPAVSFRQLIVHLVPAGIVALQSLVYYLMLDASEREQFVTVFRFAPEWGQPVMVFMFFCRIINILLLFAQILFYGFRTISILRQYSSEIQDVFSNTEGIQLNSIKVLNFVLFVGSIAAIGFYSINPVKVFGNYLVLILPLAVISVAIWLFGIVGLRQHPLPELPFVEKVRIEEPVEPGRRLFENLNHYFDEQKPYLNSELKIDDLIIELGTNRTHLSNAINQYAGKNFNRFVNEYRIGFAREYISEHKAELTKDELAELSGFGSVRSFERNFKDCIGESFSQFLEKV</sequence>
<feature type="transmembrane region" description="Helical" evidence="4">
    <location>
        <begin position="218"/>
        <end position="243"/>
    </location>
</feature>
<dbReference type="PANTHER" id="PTHR43280:SF29">
    <property type="entry name" value="ARAC-FAMILY TRANSCRIPTIONAL REGULATOR"/>
    <property type="match status" value="1"/>
</dbReference>
<evidence type="ECO:0000313" key="7">
    <source>
        <dbReference type="Proteomes" id="UP000283387"/>
    </source>
</evidence>
<dbReference type="Proteomes" id="UP000283387">
    <property type="component" value="Unassembled WGS sequence"/>
</dbReference>
<keyword evidence="7" id="KW-1185">Reference proteome</keyword>
<feature type="transmembrane region" description="Helical" evidence="4">
    <location>
        <begin position="136"/>
        <end position="164"/>
    </location>
</feature>
<dbReference type="Pfam" id="PF12833">
    <property type="entry name" value="HTH_18"/>
    <property type="match status" value="1"/>
</dbReference>
<feature type="transmembrane region" description="Helical" evidence="4">
    <location>
        <begin position="6"/>
        <end position="25"/>
    </location>
</feature>